<evidence type="ECO:0000313" key="2">
    <source>
        <dbReference type="EMBL" id="SKB38890.1"/>
    </source>
</evidence>
<keyword evidence="3" id="KW-1185">Reference proteome</keyword>
<dbReference type="Gene3D" id="3.40.50.300">
    <property type="entry name" value="P-loop containing nucleotide triphosphate hydrolases"/>
    <property type="match status" value="1"/>
</dbReference>
<name>A0A1T5AVT4_9SPHI</name>
<dbReference type="AlphaFoldDB" id="A0A1T5AVT4"/>
<dbReference type="SUPFAM" id="SSF52540">
    <property type="entry name" value="P-loop containing nucleoside triphosphate hydrolases"/>
    <property type="match status" value="1"/>
</dbReference>
<protein>
    <submittedName>
        <fullName evidence="2">Predicted ATPase</fullName>
    </submittedName>
</protein>
<organism evidence="2 3">
    <name type="scientific">Parapedobacter luteus</name>
    <dbReference type="NCBI Taxonomy" id="623280"/>
    <lineage>
        <taxon>Bacteria</taxon>
        <taxon>Pseudomonadati</taxon>
        <taxon>Bacteroidota</taxon>
        <taxon>Sphingobacteriia</taxon>
        <taxon>Sphingobacteriales</taxon>
        <taxon>Sphingobacteriaceae</taxon>
        <taxon>Parapedobacter</taxon>
    </lineage>
</organism>
<feature type="domain" description="NadR/Ttd14 AAA" evidence="1">
    <location>
        <begin position="6"/>
        <end position="170"/>
    </location>
</feature>
<dbReference type="EMBL" id="FUYS01000002">
    <property type="protein sequence ID" value="SKB38890.1"/>
    <property type="molecule type" value="Genomic_DNA"/>
</dbReference>
<reference evidence="2 3" key="1">
    <citation type="submission" date="2017-02" db="EMBL/GenBank/DDBJ databases">
        <authorList>
            <person name="Peterson S.W."/>
        </authorList>
    </citation>
    <scope>NUCLEOTIDE SEQUENCE [LARGE SCALE GENOMIC DNA]</scope>
    <source>
        <strain evidence="2 3">DSM 22899</strain>
    </source>
</reference>
<dbReference type="OrthoDB" id="5638848at2"/>
<proteinExistence type="predicted"/>
<evidence type="ECO:0000313" key="3">
    <source>
        <dbReference type="Proteomes" id="UP000190541"/>
    </source>
</evidence>
<sequence length="180" mass="20629">MRLSFYVITGGPGVGKTTLVQALENAGYPAVPEAARIIIQQQMAINGDGLPWKNKEKYTNLMLEAAIRDYKQAVENHTGSIFFDRSVFDAICYATMIGYTIDASLMKAALSCRYNKVVFMLPPWPEIYKTDKERKQSWKEAEYTYYRMKKTYHQYGYDVVDVPKGAIDKRKEFVLSHIKG</sequence>
<dbReference type="InterPro" id="IPR027417">
    <property type="entry name" value="P-loop_NTPase"/>
</dbReference>
<dbReference type="InterPro" id="IPR038727">
    <property type="entry name" value="NadR/Ttd14_AAA_dom"/>
</dbReference>
<dbReference type="STRING" id="623280.SAMN05660226_01084"/>
<dbReference type="Proteomes" id="UP000190541">
    <property type="component" value="Unassembled WGS sequence"/>
</dbReference>
<dbReference type="Pfam" id="PF13521">
    <property type="entry name" value="AAA_28"/>
    <property type="match status" value="1"/>
</dbReference>
<accession>A0A1T5AVT4</accession>
<dbReference type="RefSeq" id="WP_079715780.1">
    <property type="nucleotide sequence ID" value="NZ_FUYS01000002.1"/>
</dbReference>
<gene>
    <name evidence="2" type="ORF">SAMN05660226_01084</name>
</gene>
<evidence type="ECO:0000259" key="1">
    <source>
        <dbReference type="Pfam" id="PF13521"/>
    </source>
</evidence>